<dbReference type="PROSITE" id="PS50043">
    <property type="entry name" value="HTH_LUXR_2"/>
    <property type="match status" value="1"/>
</dbReference>
<evidence type="ECO:0000259" key="4">
    <source>
        <dbReference type="PROSITE" id="PS50043"/>
    </source>
</evidence>
<keyword evidence="1" id="KW-0805">Transcription regulation</keyword>
<reference evidence="5 6" key="1">
    <citation type="submission" date="2018-06" db="EMBL/GenBank/DDBJ databases">
        <title>Genomic Encyclopedia of Type Strains, Phase IV (KMG-IV): sequencing the most valuable type-strain genomes for metagenomic binning, comparative biology and taxonomic classification.</title>
        <authorList>
            <person name="Goeker M."/>
        </authorList>
    </citation>
    <scope>NUCLEOTIDE SEQUENCE [LARGE SCALE GENOMIC DNA]</scope>
    <source>
        <strain evidence="5 6">DSM 25619</strain>
    </source>
</reference>
<dbReference type="PANTHER" id="PTHR44688:SF16">
    <property type="entry name" value="DNA-BINDING TRANSCRIPTIONAL ACTIVATOR DEVR_DOSR"/>
    <property type="match status" value="1"/>
</dbReference>
<comment type="caution">
    <text evidence="5">The sequence shown here is derived from an EMBL/GenBank/DDBJ whole genome shotgun (WGS) entry which is preliminary data.</text>
</comment>
<dbReference type="PRINTS" id="PR00038">
    <property type="entry name" value="HTHLUXR"/>
</dbReference>
<sequence>MTKTDDFILAVAQAIERFDHTDGPYILLDAINRIMPFNLAMSAVYRKDTAPVYIADTFKNIQAKRALEHYFEGTYILNPVYNAYLGGLKTGIYRITELAPDAYFSSDHYKHLNVHRHEDEELGYRTYGWPAGMEELIVAIELPEGDMAEISLSRKVSQGGFSDLHIQTVSSIAPIIYALYRRIWQHVKKAERQDTEILTFDYLLNGFCQDTLSPREREVTHLILKGHSSESIGYNLGISIATVKTHRKNLYAKLGLSTQQELFSLFLKSIQKRTGQRSPDPSYDELNKN</sequence>
<dbReference type="GO" id="GO:0006355">
    <property type="term" value="P:regulation of DNA-templated transcription"/>
    <property type="evidence" value="ECO:0007669"/>
    <property type="project" value="InterPro"/>
</dbReference>
<dbReference type="AlphaFoldDB" id="A0A366E073"/>
<name>A0A366E073_9HYPH</name>
<dbReference type="PROSITE" id="PS00622">
    <property type="entry name" value="HTH_LUXR_1"/>
    <property type="match status" value="1"/>
</dbReference>
<dbReference type="InterPro" id="IPR016032">
    <property type="entry name" value="Sig_transdc_resp-reg_C-effctor"/>
</dbReference>
<dbReference type="Gene3D" id="1.10.10.10">
    <property type="entry name" value="Winged helix-like DNA-binding domain superfamily/Winged helix DNA-binding domain"/>
    <property type="match status" value="1"/>
</dbReference>
<protein>
    <submittedName>
        <fullName evidence="5">Regulatory LuxR family protein</fullName>
    </submittedName>
</protein>
<keyword evidence="2" id="KW-0238">DNA-binding</keyword>
<organism evidence="5 6">
    <name type="scientific">Pseudochrobactrum asaccharolyticum</name>
    <dbReference type="NCBI Taxonomy" id="354351"/>
    <lineage>
        <taxon>Bacteria</taxon>
        <taxon>Pseudomonadati</taxon>
        <taxon>Pseudomonadota</taxon>
        <taxon>Alphaproteobacteria</taxon>
        <taxon>Hyphomicrobiales</taxon>
        <taxon>Brucellaceae</taxon>
        <taxon>Pseudochrobactrum</taxon>
    </lineage>
</organism>
<accession>A0A366E073</accession>
<keyword evidence="3" id="KW-0804">Transcription</keyword>
<dbReference type="EMBL" id="QNRH01000003">
    <property type="protein sequence ID" value="RBO95732.1"/>
    <property type="molecule type" value="Genomic_DNA"/>
</dbReference>
<evidence type="ECO:0000256" key="2">
    <source>
        <dbReference type="ARBA" id="ARBA00023125"/>
    </source>
</evidence>
<gene>
    <name evidence="5" type="ORF">DFR47_103296</name>
</gene>
<dbReference type="InterPro" id="IPR036388">
    <property type="entry name" value="WH-like_DNA-bd_sf"/>
</dbReference>
<dbReference type="GO" id="GO:0003677">
    <property type="term" value="F:DNA binding"/>
    <property type="evidence" value="ECO:0007669"/>
    <property type="project" value="UniProtKB-KW"/>
</dbReference>
<evidence type="ECO:0000256" key="3">
    <source>
        <dbReference type="ARBA" id="ARBA00023163"/>
    </source>
</evidence>
<dbReference type="Proteomes" id="UP000252893">
    <property type="component" value="Unassembled WGS sequence"/>
</dbReference>
<proteinExistence type="predicted"/>
<dbReference type="Pfam" id="PF00196">
    <property type="entry name" value="GerE"/>
    <property type="match status" value="1"/>
</dbReference>
<dbReference type="PANTHER" id="PTHR44688">
    <property type="entry name" value="DNA-BINDING TRANSCRIPTIONAL ACTIVATOR DEVR_DOSR"/>
    <property type="match status" value="1"/>
</dbReference>
<dbReference type="RefSeq" id="WP_113944256.1">
    <property type="nucleotide sequence ID" value="NZ_JBHEEG010000004.1"/>
</dbReference>
<dbReference type="OrthoDB" id="343383at2"/>
<dbReference type="InterPro" id="IPR000792">
    <property type="entry name" value="Tscrpt_reg_LuxR_C"/>
</dbReference>
<dbReference type="SMART" id="SM00421">
    <property type="entry name" value="HTH_LUXR"/>
    <property type="match status" value="1"/>
</dbReference>
<dbReference type="SUPFAM" id="SSF46894">
    <property type="entry name" value="C-terminal effector domain of the bipartite response regulators"/>
    <property type="match status" value="1"/>
</dbReference>
<evidence type="ECO:0000313" key="5">
    <source>
        <dbReference type="EMBL" id="RBO95732.1"/>
    </source>
</evidence>
<evidence type="ECO:0000313" key="6">
    <source>
        <dbReference type="Proteomes" id="UP000252893"/>
    </source>
</evidence>
<keyword evidence="6" id="KW-1185">Reference proteome</keyword>
<evidence type="ECO:0000256" key="1">
    <source>
        <dbReference type="ARBA" id="ARBA00023015"/>
    </source>
</evidence>
<feature type="domain" description="HTH luxR-type" evidence="4">
    <location>
        <begin position="205"/>
        <end position="270"/>
    </location>
</feature>
<dbReference type="CDD" id="cd06170">
    <property type="entry name" value="LuxR_C_like"/>
    <property type="match status" value="1"/>
</dbReference>